<comment type="caution">
    <text evidence="2">The sequence shown here is derived from an EMBL/GenBank/DDBJ whole genome shotgun (WGS) entry which is preliminary data.</text>
</comment>
<accession>A0A918DE33</accession>
<keyword evidence="2" id="KW-0966">Cell projection</keyword>
<keyword evidence="3" id="KW-1185">Reference proteome</keyword>
<keyword evidence="2" id="KW-0969">Cilium</keyword>
<dbReference type="RefSeq" id="WP_146287004.1">
    <property type="nucleotide sequence ID" value="NZ_BMLP01000004.1"/>
</dbReference>
<dbReference type="InterPro" id="IPR046358">
    <property type="entry name" value="Flagellin_C"/>
</dbReference>
<feature type="domain" description="Flagellin C-terminal" evidence="1">
    <location>
        <begin position="261"/>
        <end position="331"/>
    </location>
</feature>
<dbReference type="Proteomes" id="UP000598196">
    <property type="component" value="Unassembled WGS sequence"/>
</dbReference>
<sequence length="332" mass="34365">MTTMIGDLVQSGQLRRSIGQTKAQIQTLTTEVTTGVAWDIPQHLRGDLGALHSVRTALVRLDGYKTATTEMGLIASAAQQVVQGISTYAADLAEPLMSAGTYGQSSTIKAMGVEAAEKFKAAVTMLNTRVGDRAIFSGTATDRAPLPGGDDLLQTLSARVAGATTAAEVEVAVSGWFDDPAGYSATFAGSTEAMRAEIAVGEYAELSVTAGSDALRDTLKALALAAMLDDGTLSLNSAEGARLASAAGSALIEGSTARADLTAELAVTEQRIAEAQTRNSAEASALEIAQAGLVEVDPYQASAQLSDAQTRLETIFAITARMSQLSLVNFLK</sequence>
<dbReference type="Pfam" id="PF00700">
    <property type="entry name" value="Flagellin_C"/>
    <property type="match status" value="1"/>
</dbReference>
<evidence type="ECO:0000313" key="2">
    <source>
        <dbReference type="EMBL" id="GGO33475.1"/>
    </source>
</evidence>
<organism evidence="2 3">
    <name type="scientific">Gemmobacter aquaticus</name>
    <dbReference type="NCBI Taxonomy" id="490185"/>
    <lineage>
        <taxon>Bacteria</taxon>
        <taxon>Pseudomonadati</taxon>
        <taxon>Pseudomonadota</taxon>
        <taxon>Alphaproteobacteria</taxon>
        <taxon>Rhodobacterales</taxon>
        <taxon>Paracoccaceae</taxon>
        <taxon>Gemmobacter</taxon>
    </lineage>
</organism>
<gene>
    <name evidence="2" type="ORF">GCM10010991_22970</name>
</gene>
<evidence type="ECO:0000313" key="3">
    <source>
        <dbReference type="Proteomes" id="UP000598196"/>
    </source>
</evidence>
<name>A0A918DE33_9RHOB</name>
<protein>
    <submittedName>
        <fullName evidence="2">Flagellar hook protein FlgL</fullName>
    </submittedName>
</protein>
<dbReference type="EMBL" id="BMLP01000004">
    <property type="protein sequence ID" value="GGO33475.1"/>
    <property type="molecule type" value="Genomic_DNA"/>
</dbReference>
<dbReference type="AlphaFoldDB" id="A0A918DE33"/>
<dbReference type="OrthoDB" id="7312911at2"/>
<reference evidence="2 3" key="1">
    <citation type="journal article" date="2014" name="Int. J. Syst. Evol. Microbiol.">
        <title>Complete genome sequence of Corynebacterium casei LMG S-19264T (=DSM 44701T), isolated from a smear-ripened cheese.</title>
        <authorList>
            <consortium name="US DOE Joint Genome Institute (JGI-PGF)"/>
            <person name="Walter F."/>
            <person name="Albersmeier A."/>
            <person name="Kalinowski J."/>
            <person name="Ruckert C."/>
        </authorList>
    </citation>
    <scope>NUCLEOTIDE SEQUENCE [LARGE SCALE GENOMIC DNA]</scope>
    <source>
        <strain evidence="2 3">CGMCC 1.7029</strain>
    </source>
</reference>
<dbReference type="SUPFAM" id="SSF64518">
    <property type="entry name" value="Phase 1 flagellin"/>
    <property type="match status" value="1"/>
</dbReference>
<keyword evidence="2" id="KW-0282">Flagellum</keyword>
<proteinExistence type="predicted"/>
<dbReference type="Gene3D" id="1.20.1330.10">
    <property type="entry name" value="f41 fragment of flagellin, N-terminal domain"/>
    <property type="match status" value="1"/>
</dbReference>
<evidence type="ECO:0000259" key="1">
    <source>
        <dbReference type="Pfam" id="PF00700"/>
    </source>
</evidence>